<reference evidence="1" key="1">
    <citation type="submission" date="2019-08" db="EMBL/GenBank/DDBJ databases">
        <authorList>
            <person name="Kucharzyk K."/>
            <person name="Murdoch R.W."/>
            <person name="Higgins S."/>
            <person name="Loffler F."/>
        </authorList>
    </citation>
    <scope>NUCLEOTIDE SEQUENCE</scope>
</reference>
<evidence type="ECO:0000313" key="1">
    <source>
        <dbReference type="EMBL" id="MPN55924.1"/>
    </source>
</evidence>
<gene>
    <name evidence="1" type="ORF">SDC9_203608</name>
</gene>
<name>A0A645J619_9ZZZZ</name>
<protein>
    <submittedName>
        <fullName evidence="1">Uncharacterized protein</fullName>
    </submittedName>
</protein>
<dbReference type="EMBL" id="VSSQ01125680">
    <property type="protein sequence ID" value="MPN55924.1"/>
    <property type="molecule type" value="Genomic_DNA"/>
</dbReference>
<comment type="caution">
    <text evidence="1">The sequence shown here is derived from an EMBL/GenBank/DDBJ whole genome shotgun (WGS) entry which is preliminary data.</text>
</comment>
<accession>A0A645J619</accession>
<dbReference type="AlphaFoldDB" id="A0A645J619"/>
<organism evidence="1">
    <name type="scientific">bioreactor metagenome</name>
    <dbReference type="NCBI Taxonomy" id="1076179"/>
    <lineage>
        <taxon>unclassified sequences</taxon>
        <taxon>metagenomes</taxon>
        <taxon>ecological metagenomes</taxon>
    </lineage>
</organism>
<sequence length="74" mass="8039">MASIPVVFSLLSTIRLIIVRTIRSLILGELIYSVGKTEICPGLKILSIMSEIGVASRSKTLEKNLLLTLLTIPS</sequence>
<proteinExistence type="predicted"/>